<dbReference type="PROSITE" id="PS50879">
    <property type="entry name" value="RNASE_H_1"/>
    <property type="match status" value="1"/>
</dbReference>
<sequence>YKTIISKKSKEAEAKEHKELLEDKYLLSIYSDASATSKGKGIGVGVAYYKGASLIAQEKVNIGYNQLVYNGELEGITLGLEKAVNLVEDCLEVRVYADNQAAILRLRTASDNPGQEWQLRCIRAAKKLKKKGLIPTIYWVPGHQDVIGNEKADALAKEATKLDPTSSKTSLAVIGTRVKQLGEQEWHSYLEQYRRKAITLNANTYAAKATQDPAHILLSCTLFKEARAKMQEASREPLSLVFLLHTNTGIQATISFIEETKAATQAWYKGNLEN</sequence>
<dbReference type="OrthoDB" id="3261222at2759"/>
<keyword evidence="5" id="KW-0479">Metal-binding</keyword>
<dbReference type="Proteomes" id="UP000016934">
    <property type="component" value="Unassembled WGS sequence"/>
</dbReference>
<evidence type="ECO:0000256" key="6">
    <source>
        <dbReference type="ARBA" id="ARBA00022759"/>
    </source>
</evidence>
<evidence type="ECO:0000256" key="1">
    <source>
        <dbReference type="ARBA" id="ARBA00000077"/>
    </source>
</evidence>
<keyword evidence="6" id="KW-0255">Endonuclease</keyword>
<evidence type="ECO:0000313" key="9">
    <source>
        <dbReference type="EMBL" id="EMD66012.1"/>
    </source>
</evidence>
<dbReference type="EC" id="3.1.26.4" evidence="3"/>
<evidence type="ECO:0000313" key="10">
    <source>
        <dbReference type="Proteomes" id="UP000016934"/>
    </source>
</evidence>
<proteinExistence type="inferred from homology"/>
<comment type="similarity">
    <text evidence="2">Belongs to the RNase H family.</text>
</comment>
<dbReference type="InterPro" id="IPR050092">
    <property type="entry name" value="RNase_H"/>
</dbReference>
<dbReference type="InterPro" id="IPR036397">
    <property type="entry name" value="RNaseH_sf"/>
</dbReference>
<feature type="non-terminal residue" evidence="9">
    <location>
        <position position="274"/>
    </location>
</feature>
<comment type="catalytic activity">
    <reaction evidence="1">
        <text>Endonucleolytic cleavage to 5'-phosphomonoester.</text>
        <dbReference type="EC" id="3.1.26.4"/>
    </reaction>
</comment>
<dbReference type="InterPro" id="IPR002156">
    <property type="entry name" value="RNaseH_domain"/>
</dbReference>
<dbReference type="GO" id="GO:0003676">
    <property type="term" value="F:nucleic acid binding"/>
    <property type="evidence" value="ECO:0007669"/>
    <property type="project" value="InterPro"/>
</dbReference>
<dbReference type="GO" id="GO:0046872">
    <property type="term" value="F:metal ion binding"/>
    <property type="evidence" value="ECO:0007669"/>
    <property type="project" value="UniProtKB-KW"/>
</dbReference>
<dbReference type="Gene3D" id="3.30.420.10">
    <property type="entry name" value="Ribonuclease H-like superfamily/Ribonuclease H"/>
    <property type="match status" value="1"/>
</dbReference>
<keyword evidence="4" id="KW-0540">Nuclease</keyword>
<dbReference type="KEGG" id="bsc:COCSADRAFT_86773"/>
<dbReference type="RefSeq" id="XP_007699012.1">
    <property type="nucleotide sequence ID" value="XM_007700822.1"/>
</dbReference>
<evidence type="ECO:0000256" key="4">
    <source>
        <dbReference type="ARBA" id="ARBA00022722"/>
    </source>
</evidence>
<dbReference type="HOGENOM" id="CLU_000680_30_1_1"/>
<accession>M2TAU9</accession>
<evidence type="ECO:0000256" key="5">
    <source>
        <dbReference type="ARBA" id="ARBA00022723"/>
    </source>
</evidence>
<name>M2TAU9_COCSN</name>
<dbReference type="CDD" id="cd09276">
    <property type="entry name" value="Rnase_HI_RT_non_LTR"/>
    <property type="match status" value="1"/>
</dbReference>
<dbReference type="GeneID" id="19141137"/>
<evidence type="ECO:0000256" key="3">
    <source>
        <dbReference type="ARBA" id="ARBA00012180"/>
    </source>
</evidence>
<organism evidence="9 10">
    <name type="scientific">Cochliobolus sativus (strain ND90Pr / ATCC 201652)</name>
    <name type="common">Common root rot and spot blotch fungus</name>
    <name type="synonym">Bipolaris sorokiniana</name>
    <dbReference type="NCBI Taxonomy" id="665912"/>
    <lineage>
        <taxon>Eukaryota</taxon>
        <taxon>Fungi</taxon>
        <taxon>Dikarya</taxon>
        <taxon>Ascomycota</taxon>
        <taxon>Pezizomycotina</taxon>
        <taxon>Dothideomycetes</taxon>
        <taxon>Pleosporomycetidae</taxon>
        <taxon>Pleosporales</taxon>
        <taxon>Pleosporineae</taxon>
        <taxon>Pleosporaceae</taxon>
        <taxon>Bipolaris</taxon>
    </lineage>
</organism>
<dbReference type="EMBL" id="KB445641">
    <property type="protein sequence ID" value="EMD66012.1"/>
    <property type="molecule type" value="Genomic_DNA"/>
</dbReference>
<dbReference type="InterPro" id="IPR012337">
    <property type="entry name" value="RNaseH-like_sf"/>
</dbReference>
<reference evidence="10" key="2">
    <citation type="journal article" date="2013" name="PLoS Genet.">
        <title>Comparative genome structure, secondary metabolite, and effector coding capacity across Cochliobolus pathogens.</title>
        <authorList>
            <person name="Condon B.J."/>
            <person name="Leng Y."/>
            <person name="Wu D."/>
            <person name="Bushley K.E."/>
            <person name="Ohm R.A."/>
            <person name="Otillar R."/>
            <person name="Martin J."/>
            <person name="Schackwitz W."/>
            <person name="Grimwood J."/>
            <person name="MohdZainudin N."/>
            <person name="Xue C."/>
            <person name="Wang R."/>
            <person name="Manning V.A."/>
            <person name="Dhillon B."/>
            <person name="Tu Z.J."/>
            <person name="Steffenson B.J."/>
            <person name="Salamov A."/>
            <person name="Sun H."/>
            <person name="Lowry S."/>
            <person name="LaButti K."/>
            <person name="Han J."/>
            <person name="Copeland A."/>
            <person name="Lindquist E."/>
            <person name="Barry K."/>
            <person name="Schmutz J."/>
            <person name="Baker S.E."/>
            <person name="Ciuffetti L.M."/>
            <person name="Grigoriev I.V."/>
            <person name="Zhong S."/>
            <person name="Turgeon B.G."/>
        </authorList>
    </citation>
    <scope>NUCLEOTIDE SEQUENCE [LARGE SCALE GENOMIC DNA]</scope>
    <source>
        <strain evidence="10">ND90Pr / ATCC 201652</strain>
    </source>
</reference>
<dbReference type="STRING" id="665912.M2TAU9"/>
<keyword evidence="7" id="KW-0378">Hydrolase</keyword>
<evidence type="ECO:0000259" key="8">
    <source>
        <dbReference type="PROSITE" id="PS50879"/>
    </source>
</evidence>
<dbReference type="GO" id="GO:0004523">
    <property type="term" value="F:RNA-DNA hybrid ribonuclease activity"/>
    <property type="evidence" value="ECO:0007669"/>
    <property type="project" value="UniProtKB-EC"/>
</dbReference>
<reference evidence="9 10" key="1">
    <citation type="journal article" date="2012" name="PLoS Pathog.">
        <title>Diverse lifestyles and strategies of plant pathogenesis encoded in the genomes of eighteen Dothideomycetes fungi.</title>
        <authorList>
            <person name="Ohm R.A."/>
            <person name="Feau N."/>
            <person name="Henrissat B."/>
            <person name="Schoch C.L."/>
            <person name="Horwitz B.A."/>
            <person name="Barry K.W."/>
            <person name="Condon B.J."/>
            <person name="Copeland A.C."/>
            <person name="Dhillon B."/>
            <person name="Glaser F."/>
            <person name="Hesse C.N."/>
            <person name="Kosti I."/>
            <person name="LaButti K."/>
            <person name="Lindquist E.A."/>
            <person name="Lucas S."/>
            <person name="Salamov A.A."/>
            <person name="Bradshaw R.E."/>
            <person name="Ciuffetti L."/>
            <person name="Hamelin R.C."/>
            <person name="Kema G.H.J."/>
            <person name="Lawrence C."/>
            <person name="Scott J.A."/>
            <person name="Spatafora J.W."/>
            <person name="Turgeon B.G."/>
            <person name="de Wit P.J.G.M."/>
            <person name="Zhong S."/>
            <person name="Goodwin S.B."/>
            <person name="Grigoriev I.V."/>
        </authorList>
    </citation>
    <scope>NUCLEOTIDE SEQUENCE [LARGE SCALE GENOMIC DNA]</scope>
    <source>
        <strain evidence="10">ND90Pr / ATCC 201652</strain>
    </source>
</reference>
<dbReference type="OMA" id="TLNANTY"/>
<dbReference type="eggNOG" id="KOG1075">
    <property type="taxonomic scope" value="Eukaryota"/>
</dbReference>
<dbReference type="PANTHER" id="PTHR10642:SF26">
    <property type="entry name" value="RIBONUCLEASE H1"/>
    <property type="match status" value="1"/>
</dbReference>
<feature type="domain" description="RNase H type-1" evidence="8">
    <location>
        <begin position="23"/>
        <end position="161"/>
    </location>
</feature>
<gene>
    <name evidence="9" type="ORF">COCSADRAFT_86773</name>
</gene>
<dbReference type="AlphaFoldDB" id="M2TAU9"/>
<evidence type="ECO:0000256" key="2">
    <source>
        <dbReference type="ARBA" id="ARBA00005300"/>
    </source>
</evidence>
<dbReference type="GO" id="GO:0043137">
    <property type="term" value="P:DNA replication, removal of RNA primer"/>
    <property type="evidence" value="ECO:0007669"/>
    <property type="project" value="TreeGrafter"/>
</dbReference>
<dbReference type="SUPFAM" id="SSF53098">
    <property type="entry name" value="Ribonuclease H-like"/>
    <property type="match status" value="1"/>
</dbReference>
<evidence type="ECO:0000256" key="7">
    <source>
        <dbReference type="ARBA" id="ARBA00022801"/>
    </source>
</evidence>
<dbReference type="PANTHER" id="PTHR10642">
    <property type="entry name" value="RIBONUCLEASE H1"/>
    <property type="match status" value="1"/>
</dbReference>
<protein>
    <recommendedName>
        <fullName evidence="3">ribonuclease H</fullName>
        <ecNumber evidence="3">3.1.26.4</ecNumber>
    </recommendedName>
</protein>
<keyword evidence="10" id="KW-1185">Reference proteome</keyword>
<dbReference type="Pfam" id="PF00075">
    <property type="entry name" value="RNase_H"/>
    <property type="match status" value="1"/>
</dbReference>